<evidence type="ECO:0000259" key="1">
    <source>
        <dbReference type="Pfam" id="PF13358"/>
    </source>
</evidence>
<feature type="domain" description="Tc1-like transposase DDE" evidence="1">
    <location>
        <begin position="373"/>
        <end position="417"/>
    </location>
</feature>
<reference evidence="2 3" key="2">
    <citation type="journal article" date="2019" name="G3 (Bethesda)">
        <title>Hybrid Assembly of the Genome of the Entomopathogenic Nematode Steinernema carpocapsae Identifies the X-Chromosome.</title>
        <authorList>
            <person name="Serra L."/>
            <person name="Macchietto M."/>
            <person name="Macias-Munoz A."/>
            <person name="McGill C.J."/>
            <person name="Rodriguez I.M."/>
            <person name="Rodriguez B."/>
            <person name="Murad R."/>
            <person name="Mortazavi A."/>
        </authorList>
    </citation>
    <scope>NUCLEOTIDE SEQUENCE [LARGE SCALE GENOMIC DNA]</scope>
    <source>
        <strain evidence="2 3">ALL</strain>
    </source>
</reference>
<dbReference type="Proteomes" id="UP000298663">
    <property type="component" value="Unassembled WGS sequence"/>
</dbReference>
<dbReference type="AlphaFoldDB" id="A0A4U5LW41"/>
<sequence>MQGRRFFAEARLANFERGTTYCDKSRTIIKRVHQFSLLFLSLILPTTPPTRIVSLITGAGEECIATALTQMEDLRISVRDTSKGTFSYKLPPCVPHASLPTSKRAVNKRTAVKIDAFTRDLIIKEIDSLHREQKQVTVADLFGKLAPSSNSISSKKKLLRLLHGIGYSFKQISNRSVLYDNPFVVKKREKFLQDIREMRTAGTKLFYTDETWFYRGMSHRRDWISNMTPEEKKKKGLCSGPNTPASHGTRAIILHTVGENGFLEGALRIFKGKKSDPDYHKEMCGEVFEKYITDLIPLLKAQGSDVCLVLDNARYHNRLSERVPNSQWSKAEILEFLRRHKADNGATERGRTKKDLLGLVEILIGGRKEDFEVRTVDEILKAAGIKVLRLPPYHCEFNPIELVWGWIKGRVRSIAKSEETIDQMEAHVRRFLETIPQATIANFFQHVVNVRKSF</sequence>
<name>A0A4U5LW41_STECR</name>
<dbReference type="Gene3D" id="3.30.420.10">
    <property type="entry name" value="Ribonuclease H-like superfamily/Ribonuclease H"/>
    <property type="match status" value="1"/>
</dbReference>
<dbReference type="PANTHER" id="PTHR33939">
    <property type="entry name" value="PROTEIN CBG22215"/>
    <property type="match status" value="1"/>
</dbReference>
<dbReference type="Pfam" id="PF13358">
    <property type="entry name" value="DDE_3"/>
    <property type="match status" value="1"/>
</dbReference>
<dbReference type="GO" id="GO:0003676">
    <property type="term" value="F:nucleic acid binding"/>
    <property type="evidence" value="ECO:0007669"/>
    <property type="project" value="InterPro"/>
</dbReference>
<dbReference type="EMBL" id="AZBU02000011">
    <property type="protein sequence ID" value="TKR60394.1"/>
    <property type="molecule type" value="Genomic_DNA"/>
</dbReference>
<proteinExistence type="predicted"/>
<dbReference type="InterPro" id="IPR038717">
    <property type="entry name" value="Tc1-like_DDE_dom"/>
</dbReference>
<accession>A0A4U5LW41</accession>
<keyword evidence="3" id="KW-1185">Reference proteome</keyword>
<evidence type="ECO:0000313" key="2">
    <source>
        <dbReference type="EMBL" id="TKR60394.1"/>
    </source>
</evidence>
<protein>
    <recommendedName>
        <fullName evidence="1">Tc1-like transposase DDE domain-containing protein</fullName>
    </recommendedName>
</protein>
<dbReference type="OrthoDB" id="5874348at2759"/>
<gene>
    <name evidence="2" type="ORF">L596_027648</name>
</gene>
<comment type="caution">
    <text evidence="2">The sequence shown here is derived from an EMBL/GenBank/DDBJ whole genome shotgun (WGS) entry which is preliminary data.</text>
</comment>
<organism evidence="2 3">
    <name type="scientific">Steinernema carpocapsae</name>
    <name type="common">Entomopathogenic nematode</name>
    <dbReference type="NCBI Taxonomy" id="34508"/>
    <lineage>
        <taxon>Eukaryota</taxon>
        <taxon>Metazoa</taxon>
        <taxon>Ecdysozoa</taxon>
        <taxon>Nematoda</taxon>
        <taxon>Chromadorea</taxon>
        <taxon>Rhabditida</taxon>
        <taxon>Tylenchina</taxon>
        <taxon>Panagrolaimomorpha</taxon>
        <taxon>Strongyloidoidea</taxon>
        <taxon>Steinernematidae</taxon>
        <taxon>Steinernema</taxon>
    </lineage>
</organism>
<reference evidence="2 3" key="1">
    <citation type="journal article" date="2015" name="Genome Biol.">
        <title>Comparative genomics of Steinernema reveals deeply conserved gene regulatory networks.</title>
        <authorList>
            <person name="Dillman A.R."/>
            <person name="Macchietto M."/>
            <person name="Porter C.F."/>
            <person name="Rogers A."/>
            <person name="Williams B."/>
            <person name="Antoshechkin I."/>
            <person name="Lee M.M."/>
            <person name="Goodwin Z."/>
            <person name="Lu X."/>
            <person name="Lewis E.E."/>
            <person name="Goodrich-Blair H."/>
            <person name="Stock S.P."/>
            <person name="Adams B.J."/>
            <person name="Sternberg P.W."/>
            <person name="Mortazavi A."/>
        </authorList>
    </citation>
    <scope>NUCLEOTIDE SEQUENCE [LARGE SCALE GENOMIC DNA]</scope>
    <source>
        <strain evidence="2 3">ALL</strain>
    </source>
</reference>
<dbReference type="PANTHER" id="PTHR33939:SF1">
    <property type="entry name" value="DUF4371 DOMAIN-CONTAINING PROTEIN"/>
    <property type="match status" value="1"/>
</dbReference>
<evidence type="ECO:0000313" key="3">
    <source>
        <dbReference type="Proteomes" id="UP000298663"/>
    </source>
</evidence>
<dbReference type="InterPro" id="IPR036397">
    <property type="entry name" value="RNaseH_sf"/>
</dbReference>